<dbReference type="EMBL" id="PVXP01000003">
    <property type="protein sequence ID" value="PRR86575.1"/>
    <property type="molecule type" value="Genomic_DNA"/>
</dbReference>
<dbReference type="RefSeq" id="WP_106007879.1">
    <property type="nucleotide sequence ID" value="NZ_JALCPJ010000001.1"/>
</dbReference>
<proteinExistence type="predicted"/>
<keyword evidence="4" id="KW-1185">Reference proteome</keyword>
<dbReference type="OrthoDB" id="9812787at2"/>
<dbReference type="AlphaFoldDB" id="A0A2T0BRV3"/>
<feature type="domain" description="Ribosome-associated protein quality control protein P2 RNA-binding" evidence="2">
    <location>
        <begin position="80"/>
        <end position="162"/>
    </location>
</feature>
<reference evidence="3 4" key="1">
    <citation type="submission" date="2018-03" db="EMBL/GenBank/DDBJ databases">
        <title>Genome sequence of Clostridium luticellarii DSM 29923.</title>
        <authorList>
            <person name="Poehlein A."/>
            <person name="Daniel R."/>
        </authorList>
    </citation>
    <scope>NUCLEOTIDE SEQUENCE [LARGE SCALE GENOMIC DNA]</scope>
    <source>
        <strain evidence="3 4">DSM 29923</strain>
    </source>
</reference>
<evidence type="ECO:0000313" key="4">
    <source>
        <dbReference type="Proteomes" id="UP000237798"/>
    </source>
</evidence>
<accession>A0A2T0BRV3</accession>
<dbReference type="Proteomes" id="UP000237798">
    <property type="component" value="Unassembled WGS sequence"/>
</dbReference>
<dbReference type="SUPFAM" id="SSF55174">
    <property type="entry name" value="Alpha-L RNA-binding motif"/>
    <property type="match status" value="1"/>
</dbReference>
<sequence length="258" mass="29501">MKKKNFVDRFYFCKENSVLPIYDKVILAQKSHRVIYMPEFYAPVIWNTLYELSEEIKLKVYSYGIFKDAERRMVAFSEYPVECNYPVKLLEIHCKSKFAELQHSDYLGSLMSLGIKREKFGDLILKKGDLCYLAACGDISDYVKINLNSVGSCPCEVNEVDTHTGEIPNYSFKNYVLNVSSFRMDCMVSSLCNLSRNKSGEAIKQGKVLLDYLPVDRKDKLAKDYCTITVKGHGKFKIAGEIGLTGSGRYKLLVKKFS</sequence>
<evidence type="ECO:0000256" key="1">
    <source>
        <dbReference type="PROSITE-ProRule" id="PRU00182"/>
    </source>
</evidence>
<name>A0A2T0BRV3_9CLOT</name>
<protein>
    <recommendedName>
        <fullName evidence="2">Ribosome-associated protein quality control protein P2 RNA-binding domain-containing protein</fullName>
    </recommendedName>
</protein>
<dbReference type="InterPro" id="IPR040591">
    <property type="entry name" value="RqcP2_RBD"/>
</dbReference>
<evidence type="ECO:0000259" key="2">
    <source>
        <dbReference type="Pfam" id="PF17774"/>
    </source>
</evidence>
<comment type="caution">
    <text evidence="3">The sequence shown here is derived from an EMBL/GenBank/DDBJ whole genome shotgun (WGS) entry which is preliminary data.</text>
</comment>
<dbReference type="InterPro" id="IPR012677">
    <property type="entry name" value="Nucleotide-bd_a/b_plait_sf"/>
</dbReference>
<evidence type="ECO:0000313" key="3">
    <source>
        <dbReference type="EMBL" id="PRR86575.1"/>
    </source>
</evidence>
<gene>
    <name evidence="3" type="ORF">CLLU_03760</name>
</gene>
<dbReference type="PROSITE" id="PS50889">
    <property type="entry name" value="S4"/>
    <property type="match status" value="1"/>
</dbReference>
<keyword evidence="1" id="KW-0694">RNA-binding</keyword>
<organism evidence="3 4">
    <name type="scientific">Clostridium luticellarii</name>
    <dbReference type="NCBI Taxonomy" id="1691940"/>
    <lineage>
        <taxon>Bacteria</taxon>
        <taxon>Bacillati</taxon>
        <taxon>Bacillota</taxon>
        <taxon>Clostridia</taxon>
        <taxon>Eubacteriales</taxon>
        <taxon>Clostridiaceae</taxon>
        <taxon>Clostridium</taxon>
    </lineage>
</organism>
<dbReference type="Pfam" id="PF17774">
    <property type="entry name" value="YlmH_RBD"/>
    <property type="match status" value="1"/>
</dbReference>
<dbReference type="GO" id="GO:0003723">
    <property type="term" value="F:RNA binding"/>
    <property type="evidence" value="ECO:0007669"/>
    <property type="project" value="UniProtKB-KW"/>
</dbReference>
<dbReference type="Gene3D" id="3.30.70.330">
    <property type="match status" value="1"/>
</dbReference>